<dbReference type="PANTHER" id="PTHR46890">
    <property type="entry name" value="NON-LTR RETROLELEMENT REVERSE TRANSCRIPTASE-LIKE PROTEIN-RELATED"/>
    <property type="match status" value="1"/>
</dbReference>
<dbReference type="Pfam" id="PF00078">
    <property type="entry name" value="RVT_1"/>
    <property type="match status" value="1"/>
</dbReference>
<dbReference type="Proteomes" id="UP001165190">
    <property type="component" value="Unassembled WGS sequence"/>
</dbReference>
<accession>A0A9W7HTM4</accession>
<sequence>MGFGSSWRKWIMLCLSTAKIAVLVNGFPTRFFSIKRGLRQGCPLSPYLFNIFGEALSALIKAAVHRGYLCGAKVGSNGTSVSHLQFADDLILFAKVKNNRSLISSDSFVSSRWRRVSH</sequence>
<reference evidence="2" key="1">
    <citation type="submission" date="2023-05" db="EMBL/GenBank/DDBJ databases">
        <title>Genome and transcriptome analyses reveal genes involved in the formation of fine ridges on petal epidermal cells in Hibiscus trionum.</title>
        <authorList>
            <person name="Koshimizu S."/>
            <person name="Masuda S."/>
            <person name="Ishii T."/>
            <person name="Shirasu K."/>
            <person name="Hoshino A."/>
            <person name="Arita M."/>
        </authorList>
    </citation>
    <scope>NUCLEOTIDE SEQUENCE</scope>
    <source>
        <strain evidence="2">Hamamatsu line</strain>
    </source>
</reference>
<dbReference type="SUPFAM" id="SSF56672">
    <property type="entry name" value="DNA/RNA polymerases"/>
    <property type="match status" value="1"/>
</dbReference>
<dbReference type="OrthoDB" id="994369at2759"/>
<dbReference type="EMBL" id="BSYR01000019">
    <property type="protein sequence ID" value="GMI83242.1"/>
    <property type="molecule type" value="Genomic_DNA"/>
</dbReference>
<evidence type="ECO:0000313" key="3">
    <source>
        <dbReference type="Proteomes" id="UP001165190"/>
    </source>
</evidence>
<protein>
    <recommendedName>
        <fullName evidence="1">Reverse transcriptase domain-containing protein</fullName>
    </recommendedName>
</protein>
<dbReference type="InterPro" id="IPR043502">
    <property type="entry name" value="DNA/RNA_pol_sf"/>
</dbReference>
<comment type="caution">
    <text evidence="2">The sequence shown here is derived from an EMBL/GenBank/DDBJ whole genome shotgun (WGS) entry which is preliminary data.</text>
</comment>
<dbReference type="InterPro" id="IPR000477">
    <property type="entry name" value="RT_dom"/>
</dbReference>
<gene>
    <name evidence="2" type="ORF">HRI_001993500</name>
</gene>
<organism evidence="2 3">
    <name type="scientific">Hibiscus trionum</name>
    <name type="common">Flower of an hour</name>
    <dbReference type="NCBI Taxonomy" id="183268"/>
    <lineage>
        <taxon>Eukaryota</taxon>
        <taxon>Viridiplantae</taxon>
        <taxon>Streptophyta</taxon>
        <taxon>Embryophyta</taxon>
        <taxon>Tracheophyta</taxon>
        <taxon>Spermatophyta</taxon>
        <taxon>Magnoliopsida</taxon>
        <taxon>eudicotyledons</taxon>
        <taxon>Gunneridae</taxon>
        <taxon>Pentapetalae</taxon>
        <taxon>rosids</taxon>
        <taxon>malvids</taxon>
        <taxon>Malvales</taxon>
        <taxon>Malvaceae</taxon>
        <taxon>Malvoideae</taxon>
        <taxon>Hibiscus</taxon>
    </lineage>
</organism>
<proteinExistence type="predicted"/>
<dbReference type="InterPro" id="IPR052343">
    <property type="entry name" value="Retrotransposon-Effector_Assoc"/>
</dbReference>
<dbReference type="PROSITE" id="PS50878">
    <property type="entry name" value="RT_POL"/>
    <property type="match status" value="1"/>
</dbReference>
<keyword evidence="3" id="KW-1185">Reference proteome</keyword>
<evidence type="ECO:0000313" key="2">
    <source>
        <dbReference type="EMBL" id="GMI83242.1"/>
    </source>
</evidence>
<evidence type="ECO:0000259" key="1">
    <source>
        <dbReference type="PROSITE" id="PS50878"/>
    </source>
</evidence>
<dbReference type="PANTHER" id="PTHR46890:SF48">
    <property type="entry name" value="RNA-DIRECTED DNA POLYMERASE"/>
    <property type="match status" value="1"/>
</dbReference>
<dbReference type="AlphaFoldDB" id="A0A9W7HTM4"/>
<name>A0A9W7HTM4_HIBTR</name>
<feature type="domain" description="Reverse transcriptase" evidence="1">
    <location>
        <begin position="1"/>
        <end position="118"/>
    </location>
</feature>